<accession>A0A0S7BUD4</accession>
<sequence>MVKEKTGIHQQDQSQTTDTYELVLFNDDYNTFDFVIETLIDVCALDTVHAEQITLIVHYKGKCGVVTGTFTELKPLYNEMINRGLTVSIE</sequence>
<protein>
    <submittedName>
        <fullName evidence="2">ATP-dependent Clp protease adaptor protein ClpS</fullName>
    </submittedName>
</protein>
<dbReference type="SUPFAM" id="SSF54736">
    <property type="entry name" value="ClpS-like"/>
    <property type="match status" value="1"/>
</dbReference>
<keyword evidence="2" id="KW-0378">Hydrolase</keyword>
<evidence type="ECO:0000313" key="3">
    <source>
        <dbReference type="Proteomes" id="UP000053091"/>
    </source>
</evidence>
<dbReference type="AlphaFoldDB" id="A0A0S7BUD4"/>
<evidence type="ECO:0000313" key="2">
    <source>
        <dbReference type="EMBL" id="GAP44492.1"/>
    </source>
</evidence>
<dbReference type="GO" id="GO:0030163">
    <property type="term" value="P:protein catabolic process"/>
    <property type="evidence" value="ECO:0007669"/>
    <property type="project" value="InterPro"/>
</dbReference>
<keyword evidence="3" id="KW-1185">Reference proteome</keyword>
<gene>
    <name evidence="2" type="ORF">TBC1_12300</name>
</gene>
<dbReference type="OrthoDB" id="9796121at2"/>
<organism evidence="2">
    <name type="scientific">Lentimicrobium saccharophilum</name>
    <dbReference type="NCBI Taxonomy" id="1678841"/>
    <lineage>
        <taxon>Bacteria</taxon>
        <taxon>Pseudomonadati</taxon>
        <taxon>Bacteroidota</taxon>
        <taxon>Bacteroidia</taxon>
        <taxon>Bacteroidales</taxon>
        <taxon>Lentimicrobiaceae</taxon>
        <taxon>Lentimicrobium</taxon>
    </lineage>
</organism>
<name>A0A0S7BUD4_9BACT</name>
<dbReference type="GO" id="GO:0008233">
    <property type="term" value="F:peptidase activity"/>
    <property type="evidence" value="ECO:0007669"/>
    <property type="project" value="UniProtKB-KW"/>
</dbReference>
<dbReference type="STRING" id="1678841.TBC1_12300"/>
<dbReference type="Pfam" id="PF02617">
    <property type="entry name" value="ClpS"/>
    <property type="match status" value="1"/>
</dbReference>
<evidence type="ECO:0000259" key="1">
    <source>
        <dbReference type="Pfam" id="PF02617"/>
    </source>
</evidence>
<dbReference type="RefSeq" id="WP_062043879.1">
    <property type="nucleotide sequence ID" value="NZ_DF968183.1"/>
</dbReference>
<dbReference type="EMBL" id="DF968183">
    <property type="protein sequence ID" value="GAP44492.1"/>
    <property type="molecule type" value="Genomic_DNA"/>
</dbReference>
<dbReference type="InterPro" id="IPR014719">
    <property type="entry name" value="Ribosomal_bL12_C/ClpS-like"/>
</dbReference>
<feature type="domain" description="Adaptor protein ClpS core" evidence="1">
    <location>
        <begin position="16"/>
        <end position="79"/>
    </location>
</feature>
<dbReference type="GO" id="GO:0006508">
    <property type="term" value="P:proteolysis"/>
    <property type="evidence" value="ECO:0007669"/>
    <property type="project" value="UniProtKB-KW"/>
</dbReference>
<dbReference type="InterPro" id="IPR003769">
    <property type="entry name" value="ClpS_core"/>
</dbReference>
<keyword evidence="2" id="KW-0645">Protease</keyword>
<proteinExistence type="predicted"/>
<dbReference type="Proteomes" id="UP000053091">
    <property type="component" value="Unassembled WGS sequence"/>
</dbReference>
<reference evidence="2" key="1">
    <citation type="journal article" date="2015" name="Genome Announc.">
        <title>Draft Genome Sequence of Bacteroidales Strain TBC1, a Novel Isolate from a Methanogenic Wastewater Treatment System.</title>
        <authorList>
            <person name="Tourlousse D.M."/>
            <person name="Matsuura N."/>
            <person name="Sun L."/>
            <person name="Toyonaga M."/>
            <person name="Kuroda K."/>
            <person name="Ohashi A."/>
            <person name="Cruz R."/>
            <person name="Yamaguchi T."/>
            <person name="Sekiguchi Y."/>
        </authorList>
    </citation>
    <scope>NUCLEOTIDE SEQUENCE [LARGE SCALE GENOMIC DNA]</scope>
    <source>
        <strain evidence="2">TBC1</strain>
    </source>
</reference>
<dbReference type="Gene3D" id="3.30.1390.10">
    <property type="match status" value="1"/>
</dbReference>